<comment type="caution">
    <text evidence="6">The sequence shown here is derived from an EMBL/GenBank/DDBJ whole genome shotgun (WGS) entry which is preliminary data.</text>
</comment>
<keyword evidence="3" id="KW-0479">Metal-binding</keyword>
<keyword evidence="7" id="KW-1185">Reference proteome</keyword>
<dbReference type="InterPro" id="IPR041492">
    <property type="entry name" value="HAD_2"/>
</dbReference>
<sequence>MMEWMMTLKGIIFDMDGVLFDTETFYYERRERFLNEKGISIKHLPPSFFIGGNMKQVWQNILRDDYEKWDISALQEGYNQYKKDHPLPYKDLIFSDVKECLEMLKKEGYVFGLASSSVKADILRALRENDLEDYFQVILSGEEFEESKPNPAIYLEAARQLNLEKSELLIIEDSEKGIQAGVSAGIEVWGIKDQKFGMDQSKASQLFLSLDDICQHILEK</sequence>
<comment type="similarity">
    <text evidence="2">Belongs to the HAD-like hydrolase superfamily. CbbY/CbbZ/Gph/YieH family.</text>
</comment>
<comment type="cofactor">
    <cofactor evidence="1">
        <name>Mg(2+)</name>
        <dbReference type="ChEBI" id="CHEBI:18420"/>
    </cofactor>
</comment>
<evidence type="ECO:0000256" key="5">
    <source>
        <dbReference type="ARBA" id="ARBA00023277"/>
    </source>
</evidence>
<name>A0ABS2PU14_9STRE</name>
<dbReference type="PANTHER" id="PTHR46193:SF18">
    <property type="entry name" value="HEXITOL PHOSPHATASE B"/>
    <property type="match status" value="1"/>
</dbReference>
<protein>
    <submittedName>
        <fullName evidence="6">HAD superfamily hydrolase (TIGR01509 family)</fullName>
    </submittedName>
</protein>
<evidence type="ECO:0000313" key="6">
    <source>
        <dbReference type="EMBL" id="MBM7643418.1"/>
    </source>
</evidence>
<dbReference type="SFLD" id="SFLDS00003">
    <property type="entry name" value="Haloacid_Dehalogenase"/>
    <property type="match status" value="1"/>
</dbReference>
<gene>
    <name evidence="6" type="ORF">JOC28_001726</name>
</gene>
<accession>A0ABS2PU14</accession>
<keyword evidence="6" id="KW-0378">Hydrolase</keyword>
<evidence type="ECO:0000313" key="7">
    <source>
        <dbReference type="Proteomes" id="UP000697472"/>
    </source>
</evidence>
<dbReference type="GO" id="GO:0016787">
    <property type="term" value="F:hydrolase activity"/>
    <property type="evidence" value="ECO:0007669"/>
    <property type="project" value="UniProtKB-KW"/>
</dbReference>
<dbReference type="NCBIfam" id="TIGR01509">
    <property type="entry name" value="HAD-SF-IA-v3"/>
    <property type="match status" value="1"/>
</dbReference>
<dbReference type="InterPro" id="IPR051600">
    <property type="entry name" value="Beta-PGM-like"/>
</dbReference>
<dbReference type="InterPro" id="IPR006439">
    <property type="entry name" value="HAD-SF_hydro_IA"/>
</dbReference>
<dbReference type="Proteomes" id="UP000697472">
    <property type="component" value="Unassembled WGS sequence"/>
</dbReference>
<keyword evidence="5" id="KW-0119">Carbohydrate metabolism</keyword>
<evidence type="ECO:0000256" key="1">
    <source>
        <dbReference type="ARBA" id="ARBA00001946"/>
    </source>
</evidence>
<dbReference type="PRINTS" id="PR00413">
    <property type="entry name" value="HADHALOGNASE"/>
</dbReference>
<dbReference type="InterPro" id="IPR023214">
    <property type="entry name" value="HAD_sf"/>
</dbReference>
<dbReference type="Pfam" id="PF13419">
    <property type="entry name" value="HAD_2"/>
    <property type="match status" value="1"/>
</dbReference>
<dbReference type="EMBL" id="JAFBEH010000043">
    <property type="protein sequence ID" value="MBM7643418.1"/>
    <property type="molecule type" value="Genomic_DNA"/>
</dbReference>
<dbReference type="CDD" id="cd07505">
    <property type="entry name" value="HAD_BPGM-like"/>
    <property type="match status" value="1"/>
</dbReference>
<evidence type="ECO:0000256" key="4">
    <source>
        <dbReference type="ARBA" id="ARBA00022842"/>
    </source>
</evidence>
<dbReference type="SFLD" id="SFLDG01129">
    <property type="entry name" value="C1.5:_HAD__Beta-PGM__Phosphata"/>
    <property type="match status" value="1"/>
</dbReference>
<dbReference type="SUPFAM" id="SSF56784">
    <property type="entry name" value="HAD-like"/>
    <property type="match status" value="1"/>
</dbReference>
<dbReference type="Gene3D" id="3.40.50.1000">
    <property type="entry name" value="HAD superfamily/HAD-like"/>
    <property type="match status" value="1"/>
</dbReference>
<dbReference type="InterPro" id="IPR023198">
    <property type="entry name" value="PGP-like_dom2"/>
</dbReference>
<proteinExistence type="inferred from homology"/>
<reference evidence="6 7" key="1">
    <citation type="submission" date="2021-01" db="EMBL/GenBank/DDBJ databases">
        <title>Genomic Encyclopedia of Type Strains, Phase IV (KMG-IV): sequencing the most valuable type-strain genomes for metagenomic binning, comparative biology and taxonomic classification.</title>
        <authorList>
            <person name="Goeker M."/>
        </authorList>
    </citation>
    <scope>NUCLEOTIDE SEQUENCE [LARGE SCALE GENOMIC DNA]</scope>
    <source>
        <strain evidence="6 7">DSM 27382</strain>
    </source>
</reference>
<keyword evidence="4" id="KW-0460">Magnesium</keyword>
<dbReference type="InterPro" id="IPR036412">
    <property type="entry name" value="HAD-like_sf"/>
</dbReference>
<dbReference type="Gene3D" id="1.10.150.240">
    <property type="entry name" value="Putative phosphatase, domain 2"/>
    <property type="match status" value="1"/>
</dbReference>
<organism evidence="6 7">
    <name type="scientific">Streptococcus loxodontisalivarius</name>
    <dbReference type="NCBI Taxonomy" id="1349415"/>
    <lineage>
        <taxon>Bacteria</taxon>
        <taxon>Bacillati</taxon>
        <taxon>Bacillota</taxon>
        <taxon>Bacilli</taxon>
        <taxon>Lactobacillales</taxon>
        <taxon>Streptococcaceae</taxon>
        <taxon>Streptococcus</taxon>
    </lineage>
</organism>
<dbReference type="NCBIfam" id="TIGR01549">
    <property type="entry name" value="HAD-SF-IA-v1"/>
    <property type="match status" value="1"/>
</dbReference>
<evidence type="ECO:0000256" key="2">
    <source>
        <dbReference type="ARBA" id="ARBA00006171"/>
    </source>
</evidence>
<dbReference type="PANTHER" id="PTHR46193">
    <property type="entry name" value="6-PHOSPHOGLUCONATE PHOSPHATASE"/>
    <property type="match status" value="1"/>
</dbReference>
<dbReference type="SFLD" id="SFLDG01135">
    <property type="entry name" value="C1.5.6:_HAD__Beta-PGM__Phospha"/>
    <property type="match status" value="1"/>
</dbReference>
<evidence type="ECO:0000256" key="3">
    <source>
        <dbReference type="ARBA" id="ARBA00022723"/>
    </source>
</evidence>